<keyword evidence="6" id="KW-1185">Reference proteome</keyword>
<dbReference type="OrthoDB" id="7584858at2"/>
<geneLocation type="plasmid" evidence="3 6">
    <name>pSA1</name>
</geneLocation>
<feature type="transmembrane region" description="Helical" evidence="1">
    <location>
        <begin position="192"/>
        <end position="213"/>
    </location>
</feature>
<organism evidence="4 5">
    <name type="scientific">Novosphingobium resinovorum</name>
    <dbReference type="NCBI Taxonomy" id="158500"/>
    <lineage>
        <taxon>Bacteria</taxon>
        <taxon>Pseudomonadati</taxon>
        <taxon>Pseudomonadota</taxon>
        <taxon>Alphaproteobacteria</taxon>
        <taxon>Sphingomonadales</taxon>
        <taxon>Sphingomonadaceae</taxon>
        <taxon>Novosphingobium</taxon>
    </lineage>
</organism>
<evidence type="ECO:0000313" key="4">
    <source>
        <dbReference type="EMBL" id="EZP81234.1"/>
    </source>
</evidence>
<dbReference type="RefSeq" id="WP_036526602.1">
    <property type="nucleotide sequence ID" value="NZ_CP017076.1"/>
</dbReference>
<feature type="transmembrane region" description="Helical" evidence="1">
    <location>
        <begin position="157"/>
        <end position="180"/>
    </location>
</feature>
<dbReference type="Pfam" id="PF14378">
    <property type="entry name" value="PAP2_3"/>
    <property type="match status" value="1"/>
</dbReference>
<sequence length="329" mass="35848">MQSTPPQWATTVPTGTATPVAAITPALVELRRSGPAIRPQVWGAMLLSLAVLTVLMHRAQLVIDPWQAGNRPFYAAGLLALLARFVLPRTSWRHALPLAHFSEYAAIFTMISLMGATASYPVAALTSGYADSRLQAIDVAMGFDWVSLYRLVAAHPVLQAVGTVVYRSIYVTPVVLLWCAARGERHDEAYRFIAGFWLATIITLLLFSLMPAIGPFSYLWHAAIPYMPESEQWQEGLIPALRAYQVHIVDLGHLRGIVSAPSFHTAAAVLYIAAGWRIPALRWWIVGLNAGMLLSTPVEGTHYLVDMVFGAGVAGIALSLMACHPRLTA</sequence>
<evidence type="ECO:0000313" key="6">
    <source>
        <dbReference type="Proteomes" id="UP000094626"/>
    </source>
</evidence>
<keyword evidence="1" id="KW-0812">Transmembrane</keyword>
<feature type="transmembrane region" description="Helical" evidence="1">
    <location>
        <begin position="104"/>
        <end position="123"/>
    </location>
</feature>
<dbReference type="Proteomes" id="UP000024329">
    <property type="component" value="Unassembled WGS sequence"/>
</dbReference>
<keyword evidence="1" id="KW-1133">Transmembrane helix</keyword>
<feature type="transmembrane region" description="Helical" evidence="1">
    <location>
        <begin position="73"/>
        <end position="92"/>
    </location>
</feature>
<dbReference type="Proteomes" id="UP000094626">
    <property type="component" value="Plasmid pSA1"/>
</dbReference>
<evidence type="ECO:0000313" key="3">
    <source>
        <dbReference type="EMBL" id="AOR79901.1"/>
    </source>
</evidence>
<feature type="transmembrane region" description="Helical" evidence="1">
    <location>
        <begin position="304"/>
        <end position="323"/>
    </location>
</feature>
<dbReference type="AlphaFoldDB" id="A0A031JWG1"/>
<reference evidence="3" key="2">
    <citation type="submission" date="2016-08" db="EMBL/GenBank/DDBJ databases">
        <authorList>
            <person name="Seilhamer J.J."/>
        </authorList>
    </citation>
    <scope>NUCLEOTIDE SEQUENCE [LARGE SCALE GENOMIC DNA]</scope>
    <source>
        <strain evidence="3">SA1</strain>
        <plasmid evidence="3">pSA1</plasmid>
    </source>
</reference>
<dbReference type="eggNOG" id="COG0671">
    <property type="taxonomic scope" value="Bacteria"/>
</dbReference>
<dbReference type="GO" id="GO:0016020">
    <property type="term" value="C:membrane"/>
    <property type="evidence" value="ECO:0007669"/>
    <property type="project" value="UniProtKB-SubCell"/>
</dbReference>
<proteinExistence type="predicted"/>
<dbReference type="EMBL" id="JFYZ01000013">
    <property type="protein sequence ID" value="EZP81234.1"/>
    <property type="molecule type" value="Genomic_DNA"/>
</dbReference>
<feature type="transmembrane region" description="Helical" evidence="1">
    <location>
        <begin position="41"/>
        <end position="61"/>
    </location>
</feature>
<evidence type="ECO:0000259" key="2">
    <source>
        <dbReference type="Pfam" id="PF14378"/>
    </source>
</evidence>
<feature type="domain" description="Inositolphosphotransferase Aur1/Ipt1" evidence="2">
    <location>
        <begin position="134"/>
        <end position="319"/>
    </location>
</feature>
<keyword evidence="1" id="KW-0472">Membrane</keyword>
<gene>
    <name evidence="3" type="ORF">BES08_24455</name>
    <name evidence="4" type="ORF">BV97_02895</name>
</gene>
<dbReference type="InterPro" id="IPR026841">
    <property type="entry name" value="Aur1/Ipt1"/>
</dbReference>
<dbReference type="KEGG" id="nre:BES08_24455"/>
<dbReference type="PATRIC" id="fig|158500.4.peg.2962"/>
<protein>
    <submittedName>
        <fullName evidence="3 4">Phosphatase</fullName>
    </submittedName>
</protein>
<dbReference type="EMBL" id="CP017076">
    <property type="protein sequence ID" value="AOR79901.1"/>
    <property type="molecule type" value="Genomic_DNA"/>
</dbReference>
<evidence type="ECO:0000256" key="1">
    <source>
        <dbReference type="SAM" id="Phobius"/>
    </source>
</evidence>
<evidence type="ECO:0000313" key="5">
    <source>
        <dbReference type="Proteomes" id="UP000024329"/>
    </source>
</evidence>
<keyword evidence="3" id="KW-0614">Plasmid</keyword>
<reference evidence="4 5" key="1">
    <citation type="submission" date="2014-03" db="EMBL/GenBank/DDBJ databases">
        <title>Whole genome sequence of Novosphingobium resinovorum KF1.</title>
        <authorList>
            <person name="Gan H.M."/>
            <person name="Gan H.Y."/>
            <person name="Chew T.H."/>
            <person name="Savka M.A."/>
        </authorList>
    </citation>
    <scope>NUCLEOTIDE SEQUENCE [LARGE SCALE GENOMIC DNA]</scope>
    <source>
        <strain evidence="4 5">KF1</strain>
    </source>
</reference>
<reference evidence="6" key="3">
    <citation type="journal article" date="2017" name="J. Biotechnol.">
        <title>Complete genome sequence of Novosphingobium resinovorum SA1, a versatile xenobiotic-degrading bacterium capable of utilizing sulfanilic acid.</title>
        <authorList>
            <person name="Hegedus B."/>
            <person name="Kos P.B."/>
            <person name="Balint B."/>
            <person name="Maroti G."/>
            <person name="Gan H.M."/>
            <person name="Perei K."/>
            <person name="Rakhely G."/>
        </authorList>
    </citation>
    <scope>NUCLEOTIDE SEQUENCE [LARGE SCALE GENOMIC DNA]</scope>
    <source>
        <strain evidence="6">SA1</strain>
    </source>
</reference>
<name>A0A031JWG1_9SPHN</name>
<accession>A0A031JWG1</accession>